<dbReference type="InterPro" id="IPR050884">
    <property type="entry name" value="CNP_phosphodiesterase-III"/>
</dbReference>
<dbReference type="SUPFAM" id="SSF56300">
    <property type="entry name" value="Metallo-dependent phosphatases"/>
    <property type="match status" value="1"/>
</dbReference>
<keyword evidence="7" id="KW-1185">Reference proteome</keyword>
<dbReference type="NCBIfam" id="NF008359">
    <property type="entry name" value="PRK11148.1"/>
    <property type="match status" value="1"/>
</dbReference>
<protein>
    <submittedName>
        <fullName evidence="6">3',5'-cyclic-AMP phosphodiesterase</fullName>
        <ecNumber evidence="6">3.1.4.53</ecNumber>
    </submittedName>
</protein>
<feature type="domain" description="Calcineurin-like phosphoesterase" evidence="5">
    <location>
        <begin position="14"/>
        <end position="200"/>
    </location>
</feature>
<evidence type="ECO:0000256" key="1">
    <source>
        <dbReference type="ARBA" id="ARBA00022723"/>
    </source>
</evidence>
<reference evidence="6 7" key="1">
    <citation type="submission" date="2023-06" db="EMBL/GenBank/DDBJ databases">
        <title>Genomic Analysis of Acinetobacter Strains Recovered from South Australian Aquatic Samples provides Insights into the Circulation of Antibiotic Resistance determinants in the Environment.</title>
        <authorList>
            <person name="Tobin L."/>
            <person name="Jarocki V.M."/>
            <person name="Kenyon J."/>
            <person name="Drigo B."/>
            <person name="Donner E."/>
            <person name="Djordjevic S.P."/>
            <person name="Hamidian M."/>
        </authorList>
    </citation>
    <scope>NUCLEOTIDE SEQUENCE [LARGE SCALE GENOMIC DNA]</scope>
    <source>
        <strain evidence="6 7">SAAc652</strain>
    </source>
</reference>
<dbReference type="GO" id="GO:0004115">
    <property type="term" value="F:3',5'-cyclic-AMP phosphodiesterase activity"/>
    <property type="evidence" value="ECO:0007669"/>
    <property type="project" value="UniProtKB-EC"/>
</dbReference>
<sequence length="269" mass="30973">MTSSALTPRQQSWTIIQITDTHLMDQEDLDFVSINPEQTFKAVIQDIMEQYPEADAIIHTGDLAQVPVVSTYERYINFMETLNVPFYQIPGNHDNAECFPFYDHKDEIHTIQLGKWSICLMNSAVKGKVDGWVEQAQLEQLNQILQDNQDQSIVLACHHHPFEMKSRWIDNHKLKNTEQLTDILGQHNNIKAVLFGHVHQDSLHKWNGIPFLSTPSTCVQFKPLSEKFALDEQAPGYRVMHLHENGRFETQVHRISGLIQKINGEISGY</sequence>
<accession>A0ABU3WJ38</accession>
<dbReference type="Proteomes" id="UP001278188">
    <property type="component" value="Unassembled WGS sequence"/>
</dbReference>
<dbReference type="EMBL" id="JASVDY010000008">
    <property type="protein sequence ID" value="MDV2470428.1"/>
    <property type="molecule type" value="Genomic_DNA"/>
</dbReference>
<evidence type="ECO:0000256" key="4">
    <source>
        <dbReference type="ARBA" id="ARBA00025742"/>
    </source>
</evidence>
<dbReference type="Gene3D" id="3.60.21.10">
    <property type="match status" value="1"/>
</dbReference>
<keyword evidence="3" id="KW-0408">Iron</keyword>
<dbReference type="PANTHER" id="PTHR42988:SF2">
    <property type="entry name" value="CYCLIC NUCLEOTIDE PHOSPHODIESTERASE CBUA0032-RELATED"/>
    <property type="match status" value="1"/>
</dbReference>
<comment type="similarity">
    <text evidence="4">Belongs to the cyclic nucleotide phosphodiesterase class-III family.</text>
</comment>
<evidence type="ECO:0000313" key="7">
    <source>
        <dbReference type="Proteomes" id="UP001278188"/>
    </source>
</evidence>
<name>A0ABU3WJ38_9GAMM</name>
<comment type="caution">
    <text evidence="6">The sequence shown here is derived from an EMBL/GenBank/DDBJ whole genome shotgun (WGS) entry which is preliminary data.</text>
</comment>
<gene>
    <name evidence="6" type="primary">cpdA</name>
    <name evidence="6" type="ORF">QR674_15725</name>
</gene>
<organism evidence="6 7">
    <name type="scientific">Acinetobacter chinensis</name>
    <dbReference type="NCBI Taxonomy" id="2004650"/>
    <lineage>
        <taxon>Bacteria</taxon>
        <taxon>Pseudomonadati</taxon>
        <taxon>Pseudomonadota</taxon>
        <taxon>Gammaproteobacteria</taxon>
        <taxon>Moraxellales</taxon>
        <taxon>Moraxellaceae</taxon>
        <taxon>Acinetobacter</taxon>
    </lineage>
</organism>
<evidence type="ECO:0000313" key="6">
    <source>
        <dbReference type="EMBL" id="MDV2470428.1"/>
    </source>
</evidence>
<proteinExistence type="inferred from homology"/>
<dbReference type="RefSeq" id="WP_317085134.1">
    <property type="nucleotide sequence ID" value="NZ_JASVDY010000008.1"/>
</dbReference>
<dbReference type="InterPro" id="IPR004843">
    <property type="entry name" value="Calcineurin-like_PHP"/>
</dbReference>
<evidence type="ECO:0000259" key="5">
    <source>
        <dbReference type="Pfam" id="PF00149"/>
    </source>
</evidence>
<dbReference type="Pfam" id="PF00149">
    <property type="entry name" value="Metallophos"/>
    <property type="match status" value="1"/>
</dbReference>
<dbReference type="EC" id="3.1.4.53" evidence="6"/>
<dbReference type="InterPro" id="IPR029052">
    <property type="entry name" value="Metallo-depent_PP-like"/>
</dbReference>
<keyword evidence="1" id="KW-0479">Metal-binding</keyword>
<keyword evidence="2 6" id="KW-0378">Hydrolase</keyword>
<evidence type="ECO:0000256" key="3">
    <source>
        <dbReference type="ARBA" id="ARBA00023004"/>
    </source>
</evidence>
<evidence type="ECO:0000256" key="2">
    <source>
        <dbReference type="ARBA" id="ARBA00022801"/>
    </source>
</evidence>
<dbReference type="PANTHER" id="PTHR42988">
    <property type="entry name" value="PHOSPHOHYDROLASE"/>
    <property type="match status" value="1"/>
</dbReference>